<gene>
    <name evidence="3" type="ORF">LV75_004048</name>
</gene>
<feature type="region of interest" description="Disordered" evidence="1">
    <location>
        <begin position="208"/>
        <end position="229"/>
    </location>
</feature>
<keyword evidence="4" id="KW-1185">Reference proteome</keyword>
<accession>A0ABT1IG35</accession>
<feature type="region of interest" description="Disordered" evidence="1">
    <location>
        <begin position="21"/>
        <end position="108"/>
    </location>
</feature>
<evidence type="ECO:0000259" key="2">
    <source>
        <dbReference type="Pfam" id="PF14436"/>
    </source>
</evidence>
<dbReference type="RefSeq" id="WP_253888470.1">
    <property type="nucleotide sequence ID" value="NZ_BAAAVB010000005.1"/>
</dbReference>
<feature type="domain" description="Bacterial EndoU nuclease" evidence="2">
    <location>
        <begin position="138"/>
        <end position="213"/>
    </location>
</feature>
<evidence type="ECO:0000256" key="1">
    <source>
        <dbReference type="SAM" id="MobiDB-lite"/>
    </source>
</evidence>
<sequence length="229" mass="23550">MRQLLAVLVLLWYLALHKRPPGGGADAPSGKPDGPGSSPDTPSGRPSQQHGSVDAGAGITSAQDATGAIADQGTPPGGEGQTPGTADPQTPPPNQWDSATGLDDPPSLANINLTAMRLIHILDGDSDGVGGGHAPGTGIPGKSEFPERWDSSDPADPGLDDVVRAHVEDIARNPDHPPYQQDNGRWVARGTRDGVEIEVIIDPDGSIRTAYPISGNGVTRNDANGDPIP</sequence>
<dbReference type="InterPro" id="IPR029501">
    <property type="entry name" value="EndoU_bac"/>
</dbReference>
<protein>
    <submittedName>
        <fullName evidence="3">EndoU nuclease</fullName>
    </submittedName>
</protein>
<feature type="compositionally biased region" description="Gly residues" evidence="1">
    <location>
        <begin position="129"/>
        <end position="139"/>
    </location>
</feature>
<dbReference type="Proteomes" id="UP001205185">
    <property type="component" value="Unassembled WGS sequence"/>
</dbReference>
<feature type="compositionally biased region" description="Low complexity" evidence="1">
    <location>
        <begin position="26"/>
        <end position="47"/>
    </location>
</feature>
<organism evidence="3 4">
    <name type="scientific">Actinokineospora diospyrosa</name>
    <dbReference type="NCBI Taxonomy" id="103728"/>
    <lineage>
        <taxon>Bacteria</taxon>
        <taxon>Bacillati</taxon>
        <taxon>Actinomycetota</taxon>
        <taxon>Actinomycetes</taxon>
        <taxon>Pseudonocardiales</taxon>
        <taxon>Pseudonocardiaceae</taxon>
        <taxon>Actinokineospora</taxon>
    </lineage>
</organism>
<reference evidence="3 4" key="1">
    <citation type="submission" date="2022-06" db="EMBL/GenBank/DDBJ databases">
        <title>Genomic Encyclopedia of Archaeal and Bacterial Type Strains, Phase II (KMG-II): from individual species to whole genera.</title>
        <authorList>
            <person name="Goeker M."/>
        </authorList>
    </citation>
    <scope>NUCLEOTIDE SEQUENCE [LARGE SCALE GENOMIC DNA]</scope>
    <source>
        <strain evidence="3 4">DSM 44255</strain>
    </source>
</reference>
<proteinExistence type="predicted"/>
<comment type="caution">
    <text evidence="3">The sequence shown here is derived from an EMBL/GenBank/DDBJ whole genome shotgun (WGS) entry which is preliminary data.</text>
</comment>
<dbReference type="EMBL" id="JAMTCO010000009">
    <property type="protein sequence ID" value="MCP2271534.1"/>
    <property type="molecule type" value="Genomic_DNA"/>
</dbReference>
<name>A0ABT1IG35_9PSEU</name>
<evidence type="ECO:0000313" key="3">
    <source>
        <dbReference type="EMBL" id="MCP2271534.1"/>
    </source>
</evidence>
<evidence type="ECO:0000313" key="4">
    <source>
        <dbReference type="Proteomes" id="UP001205185"/>
    </source>
</evidence>
<dbReference type="Pfam" id="PF14436">
    <property type="entry name" value="EndoU_bacteria"/>
    <property type="match status" value="1"/>
</dbReference>
<feature type="region of interest" description="Disordered" evidence="1">
    <location>
        <begin position="129"/>
        <end position="160"/>
    </location>
</feature>